<keyword evidence="3 18" id="KW-0121">Carboxypeptidase</keyword>
<evidence type="ECO:0000313" key="18">
    <source>
        <dbReference type="EMBL" id="GGK04241.1"/>
    </source>
</evidence>
<evidence type="ECO:0000259" key="17">
    <source>
        <dbReference type="PROSITE" id="PS52035"/>
    </source>
</evidence>
<evidence type="ECO:0000256" key="5">
    <source>
        <dbReference type="ARBA" id="ARBA00022723"/>
    </source>
</evidence>
<proteinExistence type="inferred from homology"/>
<reference evidence="18" key="2">
    <citation type="submission" date="2020-09" db="EMBL/GenBank/DDBJ databases">
        <authorList>
            <person name="Sun Q."/>
            <person name="Ohkuma M."/>
        </authorList>
    </citation>
    <scope>NUCLEOTIDE SEQUENCE</scope>
    <source>
        <strain evidence="18">JCM 3090</strain>
    </source>
</reference>
<dbReference type="GO" id="GO:0005615">
    <property type="term" value="C:extracellular space"/>
    <property type="evidence" value="ECO:0007669"/>
    <property type="project" value="TreeGrafter"/>
</dbReference>
<evidence type="ECO:0000256" key="15">
    <source>
        <dbReference type="SAM" id="MobiDB-lite"/>
    </source>
</evidence>
<comment type="caution">
    <text evidence="18">The sequence shown here is derived from an EMBL/GenBank/DDBJ whole genome shotgun (WGS) entry which is preliminary data.</text>
</comment>
<reference evidence="18" key="1">
    <citation type="journal article" date="2014" name="Int. J. Syst. Evol. Microbiol.">
        <title>Complete genome sequence of Corynebacterium casei LMG S-19264T (=DSM 44701T), isolated from a smear-ripened cheese.</title>
        <authorList>
            <consortium name="US DOE Joint Genome Institute (JGI-PGF)"/>
            <person name="Walter F."/>
            <person name="Albersmeier A."/>
            <person name="Kalinowski J."/>
            <person name="Ruckert C."/>
        </authorList>
    </citation>
    <scope>NUCLEOTIDE SEQUENCE</scope>
    <source>
        <strain evidence="18">JCM 3090</strain>
    </source>
</reference>
<dbReference type="SUPFAM" id="SSF53187">
    <property type="entry name" value="Zn-dependent exopeptidases"/>
    <property type="match status" value="1"/>
</dbReference>
<dbReference type="PROSITE" id="PS00132">
    <property type="entry name" value="CARBOXYPEPT_ZN_1"/>
    <property type="match status" value="1"/>
</dbReference>
<dbReference type="GO" id="GO:0006508">
    <property type="term" value="P:proteolysis"/>
    <property type="evidence" value="ECO:0007669"/>
    <property type="project" value="UniProtKB-KW"/>
</dbReference>
<keyword evidence="6 16" id="KW-0732">Signal</keyword>
<evidence type="ECO:0000256" key="10">
    <source>
        <dbReference type="ARBA" id="ARBA00050859"/>
    </source>
</evidence>
<comment type="cofactor">
    <cofactor evidence="1">
        <name>Zn(2+)</name>
        <dbReference type="ChEBI" id="CHEBI:29105"/>
    </cofactor>
</comment>
<dbReference type="Proteomes" id="UP000649739">
    <property type="component" value="Unassembled WGS sequence"/>
</dbReference>
<comment type="function">
    <text evidence="11">Carboxypeptidase that possesses the specificities of both mammalian Cpase A and B. Thus shows broad substrate specificity, being able to cleave Cbz-Gly-Leu, Cbz-Gly-Val, Cbz-Gly-Phe, Cbz-Gly-Lys and Bz-Gly-Arg in vitro.</text>
</comment>
<feature type="domain" description="Peptidase M14" evidence="17">
    <location>
        <begin position="115"/>
        <end position="434"/>
    </location>
</feature>
<keyword evidence="8" id="KW-0862">Zinc</keyword>
<evidence type="ECO:0000256" key="4">
    <source>
        <dbReference type="ARBA" id="ARBA00022670"/>
    </source>
</evidence>
<evidence type="ECO:0000256" key="8">
    <source>
        <dbReference type="ARBA" id="ARBA00022833"/>
    </source>
</evidence>
<keyword evidence="4" id="KW-0645">Protease</keyword>
<sequence>MRRTLLSMVTALGLTLAGVPAPAAAAPDPADRLRVYTGTLSPTQLAAVHAAGVDREELQTAPRADGRTAVEAILTADQVEALRRAGVPLAPKLIRGRSADTAMEQQRRDGDKVFRPYSGAGGLREELAGIAARNPGLTTLRTIGHSVNGKPIQALRITKDAGHVADGTRPSVLYAGGQHAREWITPEMNRRLIHHVLGGYGTNDLLTTLVDTTELWFIPVLNPDGYDFTFTEGKRLWRKNLRDTNHDGRIAAGDGVDPNRNYGHRWGYDNEGSSPHPSSETYRGAGPNSEPESQALDALARRVDFRFFVNYHSAAELLLYGTGWQVTTPSPDDVIGEALAGDDAFPAVPGYDPDLSAELYTTNGDTDTYLGEKYGAYGFTPEMSTCATASGWIDDDQWRPEDCASGFNFPDDETLIAMEFRKNVPFALSLAQSAADPADPVSSIGRHTPDLVADPFPVAYGGTQPVAVTARKSLHGVKLRYRINGGPQQTASTAQWAGGERYGDEGTQWYAERRGRVTGAKPGDRVQAWFTATKRVGSTDRAVASDRFTYRVHDAIGGDVLVLATEDVTGEAPKQTGTAAKYAGVHVEALKRAGYRPDVYDFDAHGRRAPHPLGVLSHYRAVVWETGDDEVIRNPGQPAGTAARAALDTELAVRDYLNEGGRLVLGGQHALRAQGTGENASYDPSGTADCRTPRVAPCLELSDDFLQYYLGAYRYLDDAGRAGEGALHPVAGVAGGPFAGLSGALNGPGSAGNQKHSAGFLLTPGFLPPDKFPQFAAAPGMSWQRPGGGPFTPYDGEYHAGVLGVGQAYQRLSRTVDLTGATAGELAFRLSYDTEPRYDYVFVEAHEVGTDTWTTLPERTGKTSTDTGLGCKGSIQRLHPHVLHYVGTDCAPKGSTGEWHAASGSSGGWQPMSFDLSRYAGKRVELSITALTDGGTEGIGVFVDRTAVSVDGRVVAETSFEQDLAGWALPPAPTGSPKNPATWARSRAVFTEGAVVTTADSVYAGFGLEGLGAKERDTFLDRSLRHLGVPPAR</sequence>
<evidence type="ECO:0000256" key="6">
    <source>
        <dbReference type="ARBA" id="ARBA00022729"/>
    </source>
</evidence>
<keyword evidence="7" id="KW-0378">Hydrolase</keyword>
<dbReference type="CDD" id="cd03859">
    <property type="entry name" value="M14_CPT"/>
    <property type="match status" value="1"/>
</dbReference>
<dbReference type="Gene3D" id="3.40.630.10">
    <property type="entry name" value="Zn peptidases"/>
    <property type="match status" value="1"/>
</dbReference>
<evidence type="ECO:0000256" key="12">
    <source>
        <dbReference type="ARBA" id="ARBA00066554"/>
    </source>
</evidence>
<dbReference type="EC" id="3.4.17.18" evidence="12"/>
<dbReference type="EMBL" id="BMQB01000009">
    <property type="protein sequence ID" value="GGK04241.1"/>
    <property type="molecule type" value="Genomic_DNA"/>
</dbReference>
<evidence type="ECO:0000256" key="16">
    <source>
        <dbReference type="SAM" id="SignalP"/>
    </source>
</evidence>
<dbReference type="GO" id="GO:0004181">
    <property type="term" value="F:metallocarboxypeptidase activity"/>
    <property type="evidence" value="ECO:0007669"/>
    <property type="project" value="InterPro"/>
</dbReference>
<feature type="signal peptide" evidence="16">
    <location>
        <begin position="1"/>
        <end position="25"/>
    </location>
</feature>
<gene>
    <name evidence="18" type="ORF">GCM10010123_37750</name>
</gene>
<evidence type="ECO:0000256" key="2">
    <source>
        <dbReference type="ARBA" id="ARBA00005988"/>
    </source>
</evidence>
<evidence type="ECO:0000313" key="19">
    <source>
        <dbReference type="Proteomes" id="UP000649739"/>
    </source>
</evidence>
<evidence type="ECO:0000256" key="11">
    <source>
        <dbReference type="ARBA" id="ARBA00055464"/>
    </source>
</evidence>
<evidence type="ECO:0000256" key="13">
    <source>
        <dbReference type="ARBA" id="ARBA00074273"/>
    </source>
</evidence>
<dbReference type="InterPro" id="IPR033810">
    <property type="entry name" value="Carboxypeptidase_T"/>
</dbReference>
<evidence type="ECO:0000256" key="9">
    <source>
        <dbReference type="ARBA" id="ARBA00023049"/>
    </source>
</evidence>
<dbReference type="PANTHER" id="PTHR11705:SF143">
    <property type="entry name" value="SLL0236 PROTEIN"/>
    <property type="match status" value="1"/>
</dbReference>
<keyword evidence="19" id="KW-1185">Reference proteome</keyword>
<feature type="active site" description="Proton donor/acceptor" evidence="14">
    <location>
        <position position="382"/>
    </location>
</feature>
<evidence type="ECO:0000256" key="3">
    <source>
        <dbReference type="ARBA" id="ARBA00022645"/>
    </source>
</evidence>
<feature type="region of interest" description="Disordered" evidence="15">
    <location>
        <begin position="261"/>
        <end position="293"/>
    </location>
</feature>
<evidence type="ECO:0000256" key="7">
    <source>
        <dbReference type="ARBA" id="ARBA00022801"/>
    </source>
</evidence>
<dbReference type="AlphaFoldDB" id="A0A8J3B918"/>
<feature type="compositionally biased region" description="Polar residues" evidence="15">
    <location>
        <begin position="271"/>
        <end position="281"/>
    </location>
</feature>
<dbReference type="PANTHER" id="PTHR11705">
    <property type="entry name" value="PROTEASE FAMILY M14 CARBOXYPEPTIDASE A,B"/>
    <property type="match status" value="1"/>
</dbReference>
<keyword evidence="9" id="KW-0482">Metalloprotease</keyword>
<dbReference type="PRINTS" id="PR00765">
    <property type="entry name" value="CRBOXYPTASEA"/>
</dbReference>
<evidence type="ECO:0000256" key="14">
    <source>
        <dbReference type="PROSITE-ProRule" id="PRU01379"/>
    </source>
</evidence>
<dbReference type="Pfam" id="PF00246">
    <property type="entry name" value="Peptidase_M14"/>
    <property type="match status" value="1"/>
</dbReference>
<dbReference type="GO" id="GO:0008270">
    <property type="term" value="F:zinc ion binding"/>
    <property type="evidence" value="ECO:0007669"/>
    <property type="project" value="InterPro"/>
</dbReference>
<dbReference type="PROSITE" id="PS52035">
    <property type="entry name" value="PEPTIDASE_M14"/>
    <property type="match status" value="1"/>
</dbReference>
<comment type="similarity">
    <text evidence="2 14">Belongs to the peptidase M14 family.</text>
</comment>
<organism evidence="18 19">
    <name type="scientific">Pilimelia anulata</name>
    <dbReference type="NCBI Taxonomy" id="53371"/>
    <lineage>
        <taxon>Bacteria</taxon>
        <taxon>Bacillati</taxon>
        <taxon>Actinomycetota</taxon>
        <taxon>Actinomycetes</taxon>
        <taxon>Micromonosporales</taxon>
        <taxon>Micromonosporaceae</taxon>
        <taxon>Pilimelia</taxon>
    </lineage>
</organism>
<dbReference type="InterPro" id="IPR000834">
    <property type="entry name" value="Peptidase_M14"/>
</dbReference>
<dbReference type="FunFam" id="3.40.630.10:FF:000084">
    <property type="entry name" value="Carboxypeptidase B2"/>
    <property type="match status" value="1"/>
</dbReference>
<accession>A0A8J3B918</accession>
<evidence type="ECO:0000256" key="1">
    <source>
        <dbReference type="ARBA" id="ARBA00001947"/>
    </source>
</evidence>
<keyword evidence="5" id="KW-0479">Metal-binding</keyword>
<dbReference type="SMART" id="SM00631">
    <property type="entry name" value="Zn_pept"/>
    <property type="match status" value="1"/>
</dbReference>
<dbReference type="Pfam" id="PF20773">
    <property type="entry name" value="InhA-like_MAM"/>
    <property type="match status" value="2"/>
</dbReference>
<dbReference type="InterPro" id="IPR057246">
    <property type="entry name" value="CARBOXYPEPT_ZN_1"/>
</dbReference>
<dbReference type="RefSeq" id="WP_229784248.1">
    <property type="nucleotide sequence ID" value="NZ_BMQB01000009.1"/>
</dbReference>
<protein>
    <recommendedName>
        <fullName evidence="13">Zinc carboxypeptidase</fullName>
        <ecNumber evidence="12">3.4.17.18</ecNumber>
    </recommendedName>
</protein>
<name>A0A8J3B918_9ACTN</name>
<comment type="catalytic activity">
    <reaction evidence="10">
        <text>Releases a C-terminal residue, which may be hydrophobic or positively charged.</text>
        <dbReference type="EC" id="3.4.17.18"/>
    </reaction>
</comment>
<feature type="chain" id="PRO_5035263844" description="Zinc carboxypeptidase" evidence="16">
    <location>
        <begin position="26"/>
        <end position="1033"/>
    </location>
</feature>